<keyword evidence="2" id="KW-0342">GTP-binding</keyword>
<evidence type="ECO:0000259" key="3">
    <source>
        <dbReference type="Pfam" id="PF01926"/>
    </source>
</evidence>
<evidence type="ECO:0000313" key="5">
    <source>
        <dbReference type="Proteomes" id="UP001214603"/>
    </source>
</evidence>
<dbReference type="Gene3D" id="1.10.1580.10">
    <property type="match status" value="1"/>
</dbReference>
<evidence type="ECO:0000313" key="4">
    <source>
        <dbReference type="EMBL" id="WFD03908.1"/>
    </source>
</evidence>
<dbReference type="GO" id="GO:0005525">
    <property type="term" value="F:GTP binding"/>
    <property type="evidence" value="ECO:0007669"/>
    <property type="project" value="UniProtKB-KW"/>
</dbReference>
<dbReference type="InterPro" id="IPR006073">
    <property type="entry name" value="GTP-bd"/>
</dbReference>
<dbReference type="SUPFAM" id="SSF52540">
    <property type="entry name" value="P-loop containing nucleoside triphosphate hydrolases"/>
    <property type="match status" value="1"/>
</dbReference>
<organism evidence="4 5">
    <name type="scientific">Malassezia obtusa</name>
    <dbReference type="NCBI Taxonomy" id="76774"/>
    <lineage>
        <taxon>Eukaryota</taxon>
        <taxon>Fungi</taxon>
        <taxon>Dikarya</taxon>
        <taxon>Basidiomycota</taxon>
        <taxon>Ustilaginomycotina</taxon>
        <taxon>Malasseziomycetes</taxon>
        <taxon>Malasseziales</taxon>
        <taxon>Malasseziaceae</taxon>
        <taxon>Malassezia</taxon>
    </lineage>
</organism>
<feature type="domain" description="G" evidence="3">
    <location>
        <begin position="204"/>
        <end position="308"/>
    </location>
</feature>
<dbReference type="AlphaFoldDB" id="A0AAF0E094"/>
<dbReference type="GO" id="GO:0003924">
    <property type="term" value="F:GTPase activity"/>
    <property type="evidence" value="ECO:0007669"/>
    <property type="project" value="TreeGrafter"/>
</dbReference>
<dbReference type="EMBL" id="CP119939">
    <property type="protein sequence ID" value="WFD03908.1"/>
    <property type="molecule type" value="Genomic_DNA"/>
</dbReference>
<keyword evidence="5" id="KW-1185">Reference proteome</keyword>
<protein>
    <submittedName>
        <fullName evidence="4">Mitochondrial GTPase 1</fullName>
    </submittedName>
</protein>
<reference evidence="4" key="1">
    <citation type="submission" date="2023-03" db="EMBL/GenBank/DDBJ databases">
        <title>Mating type loci evolution in Malassezia.</title>
        <authorList>
            <person name="Coelho M.A."/>
        </authorList>
    </citation>
    <scope>NUCLEOTIDE SEQUENCE</scope>
    <source>
        <strain evidence="4">CBS 7876</strain>
    </source>
</reference>
<dbReference type="Proteomes" id="UP001214603">
    <property type="component" value="Chromosome 6"/>
</dbReference>
<dbReference type="PANTHER" id="PTHR45782">
    <property type="entry name" value="MITOCHONDRIAL RIBOSOME-ASSOCIATED GTPASE 1"/>
    <property type="match status" value="1"/>
</dbReference>
<sequence length="444" mass="48806">MPRILPGLRGRAARAIRAAAEPAGEKGTFTPRASFTYPPSVPSWYIGHMHRAMRSLPALLSRSPPPLVLEVRDARLPLTSINPQFETVLQEAPKAQDRVRVAPGRRLPGWRARRLVVYAKRDLVDRRIEAPLCDALEAHGQDVLFAETRRKSDVQRIYDWVCERAKLLGQEVARAASRAGRLYRPSRVSGAARYTPTPETGIRLLIVGMPNVGKSSLLNALRFVGTGKKGAASTHPHPGHTRKVTGTVRITPAPPSLNELELEGQSVDMKALVAQQARQAPAVYVYDTPGIMVPYFGPEDQHGPERALKLAVAGCMKQTLFDPEVLVDYLLYRMNQRHAHAPHDAPLPPYTTLMPTPFLTDDVAEYLRSVADRAPGARQRGGELNLSVAAEYVLEQFRRGALGNRELDLELDEGRPGTLAEQIRARVDAAVAPAHPAAADEAPR</sequence>
<dbReference type="InterPro" id="IPR023179">
    <property type="entry name" value="GTP-bd_ortho_bundle_sf"/>
</dbReference>
<evidence type="ECO:0000256" key="2">
    <source>
        <dbReference type="ARBA" id="ARBA00023134"/>
    </source>
</evidence>
<name>A0AAF0E094_9BASI</name>
<dbReference type="Gene3D" id="3.40.50.300">
    <property type="entry name" value="P-loop containing nucleotide triphosphate hydrolases"/>
    <property type="match status" value="1"/>
</dbReference>
<dbReference type="GO" id="GO:0005739">
    <property type="term" value="C:mitochondrion"/>
    <property type="evidence" value="ECO:0007669"/>
    <property type="project" value="TreeGrafter"/>
</dbReference>
<gene>
    <name evidence="4" type="primary">mtg1</name>
    <name evidence="4" type="ORF">MOBT1_002605</name>
</gene>
<dbReference type="PANTHER" id="PTHR45782:SF4">
    <property type="entry name" value="MITOCHONDRIAL RIBOSOME-ASSOCIATED GTPASE 1"/>
    <property type="match status" value="1"/>
</dbReference>
<evidence type="ECO:0000256" key="1">
    <source>
        <dbReference type="ARBA" id="ARBA00022741"/>
    </source>
</evidence>
<accession>A0AAF0E094</accession>
<dbReference type="Pfam" id="PF01926">
    <property type="entry name" value="MMR_HSR1"/>
    <property type="match status" value="1"/>
</dbReference>
<keyword evidence="1" id="KW-0547">Nucleotide-binding</keyword>
<proteinExistence type="predicted"/>
<dbReference type="InterPro" id="IPR027417">
    <property type="entry name" value="P-loop_NTPase"/>
</dbReference>
<dbReference type="GO" id="GO:0032543">
    <property type="term" value="P:mitochondrial translation"/>
    <property type="evidence" value="ECO:0007669"/>
    <property type="project" value="TreeGrafter"/>
</dbReference>